<dbReference type="GO" id="GO:0005524">
    <property type="term" value="F:ATP binding"/>
    <property type="evidence" value="ECO:0007669"/>
    <property type="project" value="UniProtKB-KW"/>
</dbReference>
<name>A0A6D2C515_9HELI</name>
<proteinExistence type="inferred from homology"/>
<evidence type="ECO:0000256" key="2">
    <source>
        <dbReference type="ARBA" id="ARBA00022741"/>
    </source>
</evidence>
<reference evidence="7 8" key="1">
    <citation type="journal article" date="2014" name="Genome Announc.">
        <title>Draft genome sequences of eight enterohepatic helicobacter species isolated from both laboratory and wild rodents.</title>
        <authorList>
            <person name="Sheh A."/>
            <person name="Shen Z."/>
            <person name="Fox J.G."/>
        </authorList>
    </citation>
    <scope>NUCLEOTIDE SEQUENCE [LARGE SCALE GENOMIC DNA]</scope>
    <source>
        <strain evidence="7 8">Missouri</strain>
    </source>
</reference>
<dbReference type="Gene3D" id="3.40.50.300">
    <property type="entry name" value="P-loop containing nucleotide triphosphate hydrolases"/>
    <property type="match status" value="2"/>
</dbReference>
<dbReference type="PANTHER" id="PTHR30121:SF12">
    <property type="entry name" value="TYPE IV SECRETION SYSTEM PROTEIN CAGE"/>
    <property type="match status" value="1"/>
</dbReference>
<keyword evidence="4" id="KW-0175">Coiled coil</keyword>
<evidence type="ECO:0000256" key="4">
    <source>
        <dbReference type="SAM" id="Coils"/>
    </source>
</evidence>
<dbReference type="Pfam" id="PF01580">
    <property type="entry name" value="FtsK_SpoIIIE"/>
    <property type="match status" value="1"/>
</dbReference>
<dbReference type="Proteomes" id="UP000029870">
    <property type="component" value="Unassembled WGS sequence"/>
</dbReference>
<dbReference type="InterPro" id="IPR002543">
    <property type="entry name" value="FtsK_dom"/>
</dbReference>
<evidence type="ECO:0000256" key="3">
    <source>
        <dbReference type="ARBA" id="ARBA00022840"/>
    </source>
</evidence>
<protein>
    <submittedName>
        <fullName evidence="7">AAA family ATPase</fullName>
    </submittedName>
</protein>
<accession>A0A6D2C515</accession>
<sequence>MLDFKGLFSKIIKSKDTEKTNNESVNNENNVTSSDKNIFIDNINKFSAMLESIIFKEPLVHSLSYENNIAYKLDEKILITRDGNICAGLKLEGISYAGATQDNELELAQTRMRFFNRLDSSIELNIVCKKELIDLNLEERKTNNHVANQIISKWENATKAYKINYYLIFSTKTKRVTGFFESKKRALTEERAENENKENRYKDKVAKMNEILGLAKKDLAELKVKELTSNDLLNLYATYSNMSETKLRYSYDLITDCYMTSDVEFKKDYMIFYTNRNETIYARFISVKAYESEAINKAKRTRTFAVDIVKNELDLLVQELQSDRENIIKVSLSIMIISKDSLADLNEQTESIRALLESQSLSVAKETLNQKPLFFSFYPSRGNLNARQRHQTSAVLSTLCTFENDILGNKSNRWGKQPITIFKHLSGSPYFFNFHDSDSNSSVGHTLVIGGTGYGKTTIMQFLMLNLFKYDINIFAMDKMRGMHNFTHFVEGEYHDLENSSFKFNPFSLENTEANNTFLKTWLCQMGQIDDTNHDFKDIVTTALTSIRNVEGHREHHINSFKDFYDSLTLPNDPNANLKQQFAEFKDSLFNSQECALNFNKQLSILNMDSILTNPQITALSAMYMFHKIKTISQAQNKGFFIWIDELRDYLADENMKDRIIEAIVEIRKINGVITMGIQNLDFLDRVSNSNTFIDNMSNYIVFPTSDSKNLDRLKVDLSLSDTEINFLKTAGKESRQILFKQKEVGSCILEVDLSRLGDYLRVFSSSSDDVALLKHLKENYPANWRDMYLKNIRK</sequence>
<gene>
    <name evidence="7" type="ORF">LS77_007500</name>
</gene>
<dbReference type="SUPFAM" id="SSF52540">
    <property type="entry name" value="P-loop containing nucleoside triphosphate hydrolases"/>
    <property type="match status" value="1"/>
</dbReference>
<evidence type="ECO:0000313" key="8">
    <source>
        <dbReference type="Proteomes" id="UP000029870"/>
    </source>
</evidence>
<evidence type="ECO:0000256" key="1">
    <source>
        <dbReference type="ARBA" id="ARBA00006512"/>
    </source>
</evidence>
<feature type="coiled-coil region" evidence="4">
    <location>
        <begin position="180"/>
        <end position="207"/>
    </location>
</feature>
<dbReference type="GeneID" id="60657637"/>
<evidence type="ECO:0000259" key="5">
    <source>
        <dbReference type="Pfam" id="PF01580"/>
    </source>
</evidence>
<evidence type="ECO:0000259" key="6">
    <source>
        <dbReference type="Pfam" id="PF03135"/>
    </source>
</evidence>
<keyword evidence="2" id="KW-0547">Nucleotide-binding</keyword>
<dbReference type="Pfam" id="PF03135">
    <property type="entry name" value="CagE_TrbE_VirB"/>
    <property type="match status" value="1"/>
</dbReference>
<dbReference type="GO" id="GO:0003677">
    <property type="term" value="F:DNA binding"/>
    <property type="evidence" value="ECO:0007669"/>
    <property type="project" value="InterPro"/>
</dbReference>
<dbReference type="PANTHER" id="PTHR30121">
    <property type="entry name" value="UNCHARACTERIZED PROTEIN YJGR-RELATED"/>
    <property type="match status" value="1"/>
</dbReference>
<feature type="domain" description="CagE TrbE VirB component of type IV transporter system central" evidence="6">
    <location>
        <begin position="294"/>
        <end position="387"/>
    </location>
</feature>
<comment type="similarity">
    <text evidence="1">Belongs to the TrbE/VirB4 family.</text>
</comment>
<dbReference type="InterPro" id="IPR018145">
    <property type="entry name" value="CagE_TrbE_VirB_cntrl_dom"/>
</dbReference>
<dbReference type="InterPro" id="IPR051162">
    <property type="entry name" value="T4SS_component"/>
</dbReference>
<keyword evidence="3" id="KW-0067">ATP-binding</keyword>
<evidence type="ECO:0000313" key="7">
    <source>
        <dbReference type="EMBL" id="TLE03991.1"/>
    </source>
</evidence>
<dbReference type="RefSeq" id="WP_004089489.1">
    <property type="nucleotide sequence ID" value="NZ_JAERIZ010000036.1"/>
</dbReference>
<dbReference type="AlphaFoldDB" id="A0A6D2C515"/>
<comment type="caution">
    <text evidence="7">The sequence shown here is derived from an EMBL/GenBank/DDBJ whole genome shotgun (WGS) entry which is preliminary data.</text>
</comment>
<dbReference type="InterPro" id="IPR027417">
    <property type="entry name" value="P-loop_NTPase"/>
</dbReference>
<feature type="domain" description="FtsK" evidence="5">
    <location>
        <begin position="411"/>
        <end position="468"/>
    </location>
</feature>
<dbReference type="EMBL" id="JRPH02000022">
    <property type="protein sequence ID" value="TLE03991.1"/>
    <property type="molecule type" value="Genomic_DNA"/>
</dbReference>
<organism evidence="7 8">
    <name type="scientific">Helicobacter bilis</name>
    <dbReference type="NCBI Taxonomy" id="37372"/>
    <lineage>
        <taxon>Bacteria</taxon>
        <taxon>Pseudomonadati</taxon>
        <taxon>Campylobacterota</taxon>
        <taxon>Epsilonproteobacteria</taxon>
        <taxon>Campylobacterales</taxon>
        <taxon>Helicobacteraceae</taxon>
        <taxon>Helicobacter</taxon>
    </lineage>
</organism>